<dbReference type="EMBL" id="FNKH01000002">
    <property type="protein sequence ID" value="SDR03930.1"/>
    <property type="molecule type" value="Genomic_DNA"/>
</dbReference>
<organism evidence="1 2">
    <name type="scientific">Crystallibacter crystallopoietes</name>
    <dbReference type="NCBI Taxonomy" id="37928"/>
    <lineage>
        <taxon>Bacteria</taxon>
        <taxon>Bacillati</taxon>
        <taxon>Actinomycetota</taxon>
        <taxon>Actinomycetes</taxon>
        <taxon>Micrococcales</taxon>
        <taxon>Micrococcaceae</taxon>
        <taxon>Crystallibacter</taxon>
    </lineage>
</organism>
<dbReference type="AlphaFoldDB" id="A0A1H1FSS8"/>
<dbReference type="Proteomes" id="UP000181917">
    <property type="component" value="Unassembled WGS sequence"/>
</dbReference>
<name>A0A1H1FSS8_9MICC</name>
<keyword evidence="2" id="KW-1185">Reference proteome</keyword>
<evidence type="ECO:0000313" key="1">
    <source>
        <dbReference type="EMBL" id="SDR03930.1"/>
    </source>
</evidence>
<proteinExistence type="predicted"/>
<evidence type="ECO:0000313" key="2">
    <source>
        <dbReference type="Proteomes" id="UP000181917"/>
    </source>
</evidence>
<sequence length="158" mass="16332">MNASYGCSVAEVALRETGALDEDMDLEEWAEELAYSLGNGSGSPGLLTLASCVHAPGQASVIATARATVTAAGWPLYECTASELSGRSFRLQESGYLILHGVDNPTPVEVPVLIGAFQHLVSRGLPVGLLVAGTPAGIRGLRAHPAMGFLSRAEAVEA</sequence>
<reference evidence="1 2" key="1">
    <citation type="submission" date="2016-10" db="EMBL/GenBank/DDBJ databases">
        <authorList>
            <person name="de Groot N.N."/>
        </authorList>
    </citation>
    <scope>NUCLEOTIDE SEQUENCE [LARGE SCALE GENOMIC DNA]</scope>
    <source>
        <strain evidence="1 2">DSM 20117</strain>
    </source>
</reference>
<accession>A0A1H1FSS8</accession>
<gene>
    <name evidence="1" type="ORF">SAMN04489742_3628</name>
</gene>
<protein>
    <submittedName>
        <fullName evidence="1">Uncharacterized protein</fullName>
    </submittedName>
</protein>